<dbReference type="KEGG" id="apb:SAR116_1788"/>
<feature type="transmembrane region" description="Helical" evidence="9">
    <location>
        <begin position="139"/>
        <end position="160"/>
    </location>
</feature>
<protein>
    <submittedName>
        <fullName evidence="10">ABC transporter ATP-binding protein</fullName>
    </submittedName>
</protein>
<keyword evidence="11" id="KW-1185">Reference proteome</keyword>
<feature type="transmembrane region" description="Helical" evidence="9">
    <location>
        <begin position="189"/>
        <end position="212"/>
    </location>
</feature>
<accession>D5BMI8</accession>
<evidence type="ECO:0000256" key="8">
    <source>
        <dbReference type="ARBA" id="ARBA00037998"/>
    </source>
</evidence>
<keyword evidence="4 9" id="KW-0812">Transmembrane</keyword>
<feature type="transmembrane region" description="Helical" evidence="9">
    <location>
        <begin position="255"/>
        <end position="277"/>
    </location>
</feature>
<evidence type="ECO:0000256" key="2">
    <source>
        <dbReference type="ARBA" id="ARBA00022448"/>
    </source>
</evidence>
<evidence type="ECO:0000256" key="9">
    <source>
        <dbReference type="SAM" id="Phobius"/>
    </source>
</evidence>
<dbReference type="STRING" id="488538.SAR116_1788"/>
<feature type="transmembrane region" description="Helical" evidence="9">
    <location>
        <begin position="224"/>
        <end position="248"/>
    </location>
</feature>
<evidence type="ECO:0000256" key="4">
    <source>
        <dbReference type="ARBA" id="ARBA00022692"/>
    </source>
</evidence>
<dbReference type="RefSeq" id="WP_013046658.1">
    <property type="nucleotide sequence ID" value="NC_014010.1"/>
</dbReference>
<keyword evidence="2" id="KW-0813">Transport</keyword>
<name>D5BMI8_PUNMI</name>
<dbReference type="GO" id="GO:0006865">
    <property type="term" value="P:amino acid transport"/>
    <property type="evidence" value="ECO:0007669"/>
    <property type="project" value="UniProtKB-KW"/>
</dbReference>
<dbReference type="PANTHER" id="PTHR11795:SF442">
    <property type="entry name" value="ABC TRANSPORTER ATP-BINDING PROTEIN"/>
    <property type="match status" value="1"/>
</dbReference>
<reference evidence="10 11" key="1">
    <citation type="journal article" date="2010" name="J. Bacteriol.">
        <title>Complete genome sequence of "Candidatus Puniceispirillum marinum" IMCC1322, a representative of the SAR116 clade in the Alphaproteobacteria.</title>
        <authorList>
            <person name="Oh H.M."/>
            <person name="Kwon K.K."/>
            <person name="Kang I."/>
            <person name="Kang S.G."/>
            <person name="Lee J.H."/>
            <person name="Kim S.J."/>
            <person name="Cho J.C."/>
        </authorList>
    </citation>
    <scope>NUCLEOTIDE SEQUENCE [LARGE SCALE GENOMIC DNA]</scope>
    <source>
        <strain evidence="10 11">IMCC1322</strain>
    </source>
</reference>
<comment type="subcellular location">
    <subcellularLocation>
        <location evidence="1">Cell membrane</location>
        <topology evidence="1">Multi-pass membrane protein</topology>
    </subcellularLocation>
</comment>
<proteinExistence type="inferred from homology"/>
<dbReference type="HOGENOM" id="CLU_039929_2_1_5"/>
<evidence type="ECO:0000256" key="6">
    <source>
        <dbReference type="ARBA" id="ARBA00022989"/>
    </source>
</evidence>
<gene>
    <name evidence="10" type="ordered locus">SAR116_1788</name>
</gene>
<dbReference type="GO" id="GO:0022857">
    <property type="term" value="F:transmembrane transporter activity"/>
    <property type="evidence" value="ECO:0007669"/>
    <property type="project" value="InterPro"/>
</dbReference>
<dbReference type="InterPro" id="IPR001851">
    <property type="entry name" value="ABC_transp_permease"/>
</dbReference>
<feature type="transmembrane region" description="Helical" evidence="9">
    <location>
        <begin position="60"/>
        <end position="83"/>
    </location>
</feature>
<dbReference type="eggNOG" id="COG0559">
    <property type="taxonomic scope" value="Bacteria"/>
</dbReference>
<keyword evidence="10" id="KW-0547">Nucleotide-binding</keyword>
<feature type="transmembrane region" description="Helical" evidence="9">
    <location>
        <begin position="95"/>
        <end position="119"/>
    </location>
</feature>
<evidence type="ECO:0000256" key="7">
    <source>
        <dbReference type="ARBA" id="ARBA00023136"/>
    </source>
</evidence>
<evidence type="ECO:0000256" key="3">
    <source>
        <dbReference type="ARBA" id="ARBA00022475"/>
    </source>
</evidence>
<dbReference type="Proteomes" id="UP000007460">
    <property type="component" value="Chromosome"/>
</dbReference>
<dbReference type="OrthoDB" id="9807115at2"/>
<keyword evidence="7 9" id="KW-0472">Membrane</keyword>
<sequence length="288" mass="29932">MQYFAVVTLNGLTLAALYFLAASGFTLIFGLMRTVNMAHGGLLLLGAYLGYEITTASGSWVIGLVGSAIGTAAVGALIQACLLGRYQGEELRQTLLTIALSIILADLMLAYWGGITYQIEMPALLSGSVFLPVLNIGYAAVRIFVMVLAIGIGVGLWLLISRTKLGMMIRAGVDDRDMLRALGFNVGRIFIYVFALGGALAGVAGNVAASALSVAPGTDVQYLLFSLVVVIVGGMGSVGGAALGALMVGLAEQYGLAYAPTYSVVFTFGLMVLVLAFRPQGLIGKAEV</sequence>
<dbReference type="CDD" id="cd06582">
    <property type="entry name" value="TM_PBP1_LivH_like"/>
    <property type="match status" value="1"/>
</dbReference>
<keyword evidence="3" id="KW-1003">Cell membrane</keyword>
<dbReference type="Pfam" id="PF02653">
    <property type="entry name" value="BPD_transp_2"/>
    <property type="match status" value="1"/>
</dbReference>
<dbReference type="AlphaFoldDB" id="D5BMI8"/>
<keyword evidence="5" id="KW-0029">Amino-acid transport</keyword>
<dbReference type="InterPro" id="IPR052157">
    <property type="entry name" value="BCAA_transport_permease"/>
</dbReference>
<dbReference type="EMBL" id="CP001751">
    <property type="protein sequence ID" value="ADE40031.1"/>
    <property type="molecule type" value="Genomic_DNA"/>
</dbReference>
<dbReference type="PANTHER" id="PTHR11795">
    <property type="entry name" value="BRANCHED-CHAIN AMINO ACID TRANSPORT SYSTEM PERMEASE PROTEIN LIVH"/>
    <property type="match status" value="1"/>
</dbReference>
<evidence type="ECO:0000313" key="10">
    <source>
        <dbReference type="EMBL" id="ADE40031.1"/>
    </source>
</evidence>
<dbReference type="GO" id="GO:0005524">
    <property type="term" value="F:ATP binding"/>
    <property type="evidence" value="ECO:0007669"/>
    <property type="project" value="UniProtKB-KW"/>
</dbReference>
<dbReference type="GO" id="GO:0005886">
    <property type="term" value="C:plasma membrane"/>
    <property type="evidence" value="ECO:0007669"/>
    <property type="project" value="UniProtKB-SubCell"/>
</dbReference>
<feature type="transmembrane region" description="Helical" evidence="9">
    <location>
        <begin position="12"/>
        <end position="31"/>
    </location>
</feature>
<evidence type="ECO:0000256" key="1">
    <source>
        <dbReference type="ARBA" id="ARBA00004651"/>
    </source>
</evidence>
<organism evidence="10 11">
    <name type="scientific">Puniceispirillum marinum (strain IMCC1322)</name>
    <dbReference type="NCBI Taxonomy" id="488538"/>
    <lineage>
        <taxon>Bacteria</taxon>
        <taxon>Pseudomonadati</taxon>
        <taxon>Pseudomonadota</taxon>
        <taxon>Alphaproteobacteria</taxon>
        <taxon>Candidatus Puniceispirillales</taxon>
        <taxon>Candidatus Puniceispirillaceae</taxon>
        <taxon>Candidatus Puniceispirillum</taxon>
    </lineage>
</organism>
<comment type="similarity">
    <text evidence="8">Belongs to the binding-protein-dependent transport system permease family. LivHM subfamily.</text>
</comment>
<keyword evidence="10" id="KW-0067">ATP-binding</keyword>
<keyword evidence="6 9" id="KW-1133">Transmembrane helix</keyword>
<evidence type="ECO:0000313" key="11">
    <source>
        <dbReference type="Proteomes" id="UP000007460"/>
    </source>
</evidence>
<evidence type="ECO:0000256" key="5">
    <source>
        <dbReference type="ARBA" id="ARBA00022970"/>
    </source>
</evidence>